<accession>A0ABU8VXP9</accession>
<protein>
    <submittedName>
        <fullName evidence="4">AMP-binding protein</fullName>
    </submittedName>
</protein>
<dbReference type="PANTHER" id="PTHR43272:SF33">
    <property type="entry name" value="AMP-BINDING DOMAIN-CONTAINING PROTEIN-RELATED"/>
    <property type="match status" value="1"/>
</dbReference>
<comment type="caution">
    <text evidence="4">The sequence shown here is derived from an EMBL/GenBank/DDBJ whole genome shotgun (WGS) entry which is preliminary data.</text>
</comment>
<dbReference type="PANTHER" id="PTHR43272">
    <property type="entry name" value="LONG-CHAIN-FATTY-ACID--COA LIGASE"/>
    <property type="match status" value="1"/>
</dbReference>
<dbReference type="Pfam" id="PF23562">
    <property type="entry name" value="AMP-binding_C_3"/>
    <property type="match status" value="1"/>
</dbReference>
<keyword evidence="1" id="KW-0547">Nucleotide-binding</keyword>
<keyword evidence="2" id="KW-0067">ATP-binding</keyword>
<dbReference type="InterPro" id="IPR020845">
    <property type="entry name" value="AMP-binding_CS"/>
</dbReference>
<sequence>MHDSTSATLLHRFLHWEQAQPDAIYMTEPRPDGSVVDYTWREVGDQARRMAAYLKSLDLPPASNIAILGKNSAHWLMADLAIWMAGHVSVPLYPTLSVDTARYIFEHCNTRLVFVGKLDVKTEGWNELRKAVSADLPVVALPMSPATEAPQWESITESIQPLRDVHLPAPADLATIMYTSGTTGKPKGVMHSFGGMMTYALGAGEFCGTNTQDRVLSYLPLAHAAERTFIEANSLCHGTHVFFNDSLETFTQDLLRARPTLFISMPRLWTKFYGAVCAKLPQSAQALLLEPSEASAALKKQVLGMLGLDAVRMAFTGSAPLPVDIVAWYRNLGLELLDAYGMTEDFAWSHYARPGEVRVGYSGTPLPGVERRIDSTGEILIKTPTRMMGYYKQPELTAESMTADGFFRTGDRGEVDEQGRLKITGRVKELFKTSKGKYVAPAPIENKLTHPKLEAVCVTGPGHPQPFALMLLLPDAHKELEDARGQGALGAELEDLLEHVNATLESHEQLSHAVVVKDRWSVDNGFLTPTLKIRRNAIEEVYLPRAQGWADLGRKLIVE</sequence>
<dbReference type="EMBL" id="JBBKZV010000005">
    <property type="protein sequence ID" value="MEJ8822601.1"/>
    <property type="molecule type" value="Genomic_DNA"/>
</dbReference>
<evidence type="ECO:0000259" key="3">
    <source>
        <dbReference type="Pfam" id="PF00501"/>
    </source>
</evidence>
<organism evidence="4 5">
    <name type="scientific">Variovorax humicola</name>
    <dbReference type="NCBI Taxonomy" id="1769758"/>
    <lineage>
        <taxon>Bacteria</taxon>
        <taxon>Pseudomonadati</taxon>
        <taxon>Pseudomonadota</taxon>
        <taxon>Betaproteobacteria</taxon>
        <taxon>Burkholderiales</taxon>
        <taxon>Comamonadaceae</taxon>
        <taxon>Variovorax</taxon>
    </lineage>
</organism>
<dbReference type="SUPFAM" id="SSF56801">
    <property type="entry name" value="Acetyl-CoA synthetase-like"/>
    <property type="match status" value="1"/>
</dbReference>
<feature type="domain" description="AMP-dependent synthetase/ligase" evidence="3">
    <location>
        <begin position="16"/>
        <end position="391"/>
    </location>
</feature>
<gene>
    <name evidence="4" type="ORF">WKW80_11240</name>
</gene>
<keyword evidence="5" id="KW-1185">Reference proteome</keyword>
<dbReference type="Proteomes" id="UP001363010">
    <property type="component" value="Unassembled WGS sequence"/>
</dbReference>
<dbReference type="RefSeq" id="WP_340363644.1">
    <property type="nucleotide sequence ID" value="NZ_JBBKZV010000005.1"/>
</dbReference>
<name>A0ABU8VXP9_9BURK</name>
<reference evidence="4 5" key="1">
    <citation type="submission" date="2024-03" db="EMBL/GenBank/DDBJ databases">
        <title>Novel species of the genus Variovorax.</title>
        <authorList>
            <person name="Liu Q."/>
            <person name="Xin Y.-H."/>
        </authorList>
    </citation>
    <scope>NUCLEOTIDE SEQUENCE [LARGE SCALE GENOMIC DNA]</scope>
    <source>
        <strain evidence="4 5">KACC 18501</strain>
    </source>
</reference>
<evidence type="ECO:0000256" key="1">
    <source>
        <dbReference type="ARBA" id="ARBA00022741"/>
    </source>
</evidence>
<dbReference type="Pfam" id="PF00501">
    <property type="entry name" value="AMP-binding"/>
    <property type="match status" value="1"/>
</dbReference>
<dbReference type="InterPro" id="IPR042099">
    <property type="entry name" value="ANL_N_sf"/>
</dbReference>
<dbReference type="PROSITE" id="PS00455">
    <property type="entry name" value="AMP_BINDING"/>
    <property type="match status" value="1"/>
</dbReference>
<proteinExistence type="predicted"/>
<evidence type="ECO:0000256" key="2">
    <source>
        <dbReference type="ARBA" id="ARBA00022840"/>
    </source>
</evidence>
<dbReference type="InterPro" id="IPR000873">
    <property type="entry name" value="AMP-dep_synth/lig_dom"/>
</dbReference>
<evidence type="ECO:0000313" key="4">
    <source>
        <dbReference type="EMBL" id="MEJ8822601.1"/>
    </source>
</evidence>
<dbReference type="Gene3D" id="3.40.50.12780">
    <property type="entry name" value="N-terminal domain of ligase-like"/>
    <property type="match status" value="1"/>
</dbReference>
<evidence type="ECO:0000313" key="5">
    <source>
        <dbReference type="Proteomes" id="UP001363010"/>
    </source>
</evidence>